<reference evidence="2" key="1">
    <citation type="submission" date="2016-11" db="EMBL/GenBank/DDBJ databases">
        <authorList>
            <person name="Varghese N."/>
            <person name="Submissions S."/>
        </authorList>
    </citation>
    <scope>NUCLEOTIDE SEQUENCE [LARGE SCALE GENOMIC DNA]</scope>
    <source>
        <strain evidence="2">GAS401</strain>
    </source>
</reference>
<name>A0A1M7TIF6_9BRAD</name>
<evidence type="ECO:0000313" key="1">
    <source>
        <dbReference type="EMBL" id="SHN70544.1"/>
    </source>
</evidence>
<gene>
    <name evidence="1" type="ORF">SAMN05444170_1758</name>
</gene>
<proteinExistence type="predicted"/>
<dbReference type="EMBL" id="LT670849">
    <property type="protein sequence ID" value="SHN70544.1"/>
    <property type="molecule type" value="Genomic_DNA"/>
</dbReference>
<keyword evidence="2" id="KW-1185">Reference proteome</keyword>
<dbReference type="RefSeq" id="WP_072817539.1">
    <property type="nucleotide sequence ID" value="NZ_LT670849.1"/>
</dbReference>
<protein>
    <submittedName>
        <fullName evidence="1">Uncharacterized protein</fullName>
    </submittedName>
</protein>
<accession>A0A1M7TIF6</accession>
<sequence>MKFVEPIAFTDPVAARRLVEIASTMEAVQDGRIFIELVNQPFLDAGAAPGQFRSALARDRTGLTLAP</sequence>
<dbReference type="Proteomes" id="UP000184096">
    <property type="component" value="Chromosome I"/>
</dbReference>
<evidence type="ECO:0000313" key="2">
    <source>
        <dbReference type="Proteomes" id="UP000184096"/>
    </source>
</evidence>
<organism evidence="1 2">
    <name type="scientific">Bradyrhizobium erythrophlei</name>
    <dbReference type="NCBI Taxonomy" id="1437360"/>
    <lineage>
        <taxon>Bacteria</taxon>
        <taxon>Pseudomonadati</taxon>
        <taxon>Pseudomonadota</taxon>
        <taxon>Alphaproteobacteria</taxon>
        <taxon>Hyphomicrobiales</taxon>
        <taxon>Nitrobacteraceae</taxon>
        <taxon>Bradyrhizobium</taxon>
    </lineage>
</organism>
<dbReference type="AlphaFoldDB" id="A0A1M7TIF6"/>